<dbReference type="PROSITE" id="PS51194">
    <property type="entry name" value="HELICASE_CTER"/>
    <property type="match status" value="1"/>
</dbReference>
<evidence type="ECO:0000259" key="8">
    <source>
        <dbReference type="PROSITE" id="PS51194"/>
    </source>
</evidence>
<dbReference type="PROSITE" id="PS51195">
    <property type="entry name" value="Q_MOTIF"/>
    <property type="match status" value="1"/>
</dbReference>
<evidence type="ECO:0000256" key="2">
    <source>
        <dbReference type="ARBA" id="ARBA00022801"/>
    </source>
</evidence>
<dbReference type="Proteomes" id="UP001345219">
    <property type="component" value="Chromosome 24"/>
</dbReference>
<evidence type="ECO:0000256" key="1">
    <source>
        <dbReference type="ARBA" id="ARBA00022741"/>
    </source>
</evidence>
<dbReference type="EMBL" id="JAXIOK010000005">
    <property type="protein sequence ID" value="KAK4770097.1"/>
    <property type="molecule type" value="Genomic_DNA"/>
</dbReference>
<dbReference type="GO" id="GO:0016787">
    <property type="term" value="F:hydrolase activity"/>
    <property type="evidence" value="ECO:0007669"/>
    <property type="project" value="UniProtKB-KW"/>
</dbReference>
<dbReference type="SMART" id="SM00490">
    <property type="entry name" value="HELICc"/>
    <property type="match status" value="1"/>
</dbReference>
<comment type="caution">
    <text evidence="10">The sequence shown here is derived from an EMBL/GenBank/DDBJ whole genome shotgun (WGS) entry which is preliminary data.</text>
</comment>
<feature type="domain" description="DEAD-box RNA helicase Q" evidence="9">
    <location>
        <begin position="282"/>
        <end position="310"/>
    </location>
</feature>
<feature type="domain" description="Helicase C-terminal" evidence="8">
    <location>
        <begin position="529"/>
        <end position="689"/>
    </location>
</feature>
<dbReference type="InterPro" id="IPR044742">
    <property type="entry name" value="DEAD/DEAH_RhlB"/>
</dbReference>
<dbReference type="GO" id="GO:0003676">
    <property type="term" value="F:nucleic acid binding"/>
    <property type="evidence" value="ECO:0007669"/>
    <property type="project" value="InterPro"/>
</dbReference>
<evidence type="ECO:0008006" key="12">
    <source>
        <dbReference type="Google" id="ProtNLM"/>
    </source>
</evidence>
<keyword evidence="4" id="KW-0067">ATP-binding</keyword>
<dbReference type="GO" id="GO:0003724">
    <property type="term" value="F:RNA helicase activity"/>
    <property type="evidence" value="ECO:0007669"/>
    <property type="project" value="InterPro"/>
</dbReference>
<feature type="domain" description="Helicase ATP-binding" evidence="7">
    <location>
        <begin position="313"/>
        <end position="494"/>
    </location>
</feature>
<evidence type="ECO:0000256" key="4">
    <source>
        <dbReference type="ARBA" id="ARBA00022840"/>
    </source>
</evidence>
<accession>A0AAN7KNJ1</accession>
<proteinExistence type="predicted"/>
<evidence type="ECO:0000256" key="5">
    <source>
        <dbReference type="PROSITE-ProRule" id="PRU00552"/>
    </source>
</evidence>
<keyword evidence="1" id="KW-0547">Nucleotide-binding</keyword>
<reference evidence="10 11" key="1">
    <citation type="journal article" date="2023" name="Hortic Res">
        <title>Pangenome of water caltrop reveals structural variations and asymmetric subgenome divergence after allopolyploidization.</title>
        <authorList>
            <person name="Zhang X."/>
            <person name="Chen Y."/>
            <person name="Wang L."/>
            <person name="Yuan Y."/>
            <person name="Fang M."/>
            <person name="Shi L."/>
            <person name="Lu R."/>
            <person name="Comes H.P."/>
            <person name="Ma Y."/>
            <person name="Chen Y."/>
            <person name="Huang G."/>
            <person name="Zhou Y."/>
            <person name="Zheng Z."/>
            <person name="Qiu Y."/>
        </authorList>
    </citation>
    <scope>NUCLEOTIDE SEQUENCE [LARGE SCALE GENOMIC DNA]</scope>
    <source>
        <tissue evidence="10">Roots</tissue>
    </source>
</reference>
<evidence type="ECO:0000256" key="6">
    <source>
        <dbReference type="SAM" id="MobiDB-lite"/>
    </source>
</evidence>
<dbReference type="CDD" id="cd00268">
    <property type="entry name" value="DEADc"/>
    <property type="match status" value="1"/>
</dbReference>
<organism evidence="10 11">
    <name type="scientific">Trapa incisa</name>
    <dbReference type="NCBI Taxonomy" id="236973"/>
    <lineage>
        <taxon>Eukaryota</taxon>
        <taxon>Viridiplantae</taxon>
        <taxon>Streptophyta</taxon>
        <taxon>Embryophyta</taxon>
        <taxon>Tracheophyta</taxon>
        <taxon>Spermatophyta</taxon>
        <taxon>Magnoliopsida</taxon>
        <taxon>eudicotyledons</taxon>
        <taxon>Gunneridae</taxon>
        <taxon>Pentapetalae</taxon>
        <taxon>rosids</taxon>
        <taxon>malvids</taxon>
        <taxon>Myrtales</taxon>
        <taxon>Lythraceae</taxon>
        <taxon>Trapa</taxon>
    </lineage>
</organism>
<dbReference type="GO" id="GO:0005524">
    <property type="term" value="F:ATP binding"/>
    <property type="evidence" value="ECO:0007669"/>
    <property type="project" value="UniProtKB-KW"/>
</dbReference>
<feature type="short sequence motif" description="Q motif" evidence="5">
    <location>
        <begin position="282"/>
        <end position="310"/>
    </location>
</feature>
<feature type="region of interest" description="Disordered" evidence="6">
    <location>
        <begin position="97"/>
        <end position="134"/>
    </location>
</feature>
<keyword evidence="11" id="KW-1185">Reference proteome</keyword>
<dbReference type="SMART" id="SM00487">
    <property type="entry name" value="DEXDc"/>
    <property type="match status" value="1"/>
</dbReference>
<protein>
    <recommendedName>
        <fullName evidence="12">DEAD-box ATP-dependent RNA helicase 50</fullName>
    </recommendedName>
</protein>
<dbReference type="InterPro" id="IPR014014">
    <property type="entry name" value="RNA_helicase_DEAD_Q_motif"/>
</dbReference>
<evidence type="ECO:0000259" key="9">
    <source>
        <dbReference type="PROSITE" id="PS51195"/>
    </source>
</evidence>
<dbReference type="Gene3D" id="3.40.50.300">
    <property type="entry name" value="P-loop containing nucleotide triphosphate hydrolases"/>
    <property type="match status" value="2"/>
</dbReference>
<dbReference type="InterPro" id="IPR014001">
    <property type="entry name" value="Helicase_ATP-bd"/>
</dbReference>
<dbReference type="Pfam" id="PF00270">
    <property type="entry name" value="DEAD"/>
    <property type="match status" value="1"/>
</dbReference>
<name>A0AAN7KNJ1_9MYRT</name>
<keyword evidence="2" id="KW-0378">Hydrolase</keyword>
<dbReference type="Pfam" id="PF00271">
    <property type="entry name" value="Helicase_C"/>
    <property type="match status" value="1"/>
</dbReference>
<dbReference type="PANTHER" id="PTHR47960">
    <property type="entry name" value="DEAD-BOX ATP-DEPENDENT RNA HELICASE 50"/>
    <property type="match status" value="1"/>
</dbReference>
<dbReference type="AlphaFoldDB" id="A0AAN7KNJ1"/>
<evidence type="ECO:0000256" key="3">
    <source>
        <dbReference type="ARBA" id="ARBA00022806"/>
    </source>
</evidence>
<evidence type="ECO:0000259" key="7">
    <source>
        <dbReference type="PROSITE" id="PS51192"/>
    </source>
</evidence>
<dbReference type="InterPro" id="IPR027417">
    <property type="entry name" value="P-loop_NTPase"/>
</dbReference>
<dbReference type="SUPFAM" id="SSF52540">
    <property type="entry name" value="P-loop containing nucleoside triphosphate hydrolases"/>
    <property type="match status" value="1"/>
</dbReference>
<dbReference type="PROSITE" id="PS51192">
    <property type="entry name" value="HELICASE_ATP_BIND_1"/>
    <property type="match status" value="1"/>
</dbReference>
<dbReference type="InterPro" id="IPR001650">
    <property type="entry name" value="Helicase_C-like"/>
</dbReference>
<evidence type="ECO:0000313" key="10">
    <source>
        <dbReference type="EMBL" id="KAK4770097.1"/>
    </source>
</evidence>
<sequence>MLAKSACPSLNLNPPRPDFSWKVNPIHPRAVQFGRCNRSHARAVRNGRSTAVRAGYTRTPLDTPGAYQLIDDDTGEKFIVWGGADVDEFSIPSKSVLSWKPSAASSNGKNNEGSEKKMATAMESDSTSSGLGGARSFNRLKAQRVKALTKQPFPLKGGSREYNGEGTHEAFGHSHSEVGLKMTKNPAMRRQEDKVPGAERLRAIRESILRSNSEGVDIYVKQDKPDLGLENCATKHSVAGGSNLDFQGWGKGGSSRGFQSESANLRKQHNKSSENSDFFSRKSFTDIGCNEFLIESLRKQLFQRPSHIQAKAFRPVIEGKSCIIADQSGSGKTLAYLMPVVQRLREEEIQKVSKFLPRNPRVIILVPTAELASQVLNNCRAISRFGVPFRSMVVTGGFKQRTQLDNLEEGVDVLIATPGRFTYLIKEGFLELTNLRSIVLDEVDILCKDDDFEKALQSLISSSPVSTQYLFVTATLPVDIYNKLVQIFPDCEVIMGPGMHRTSPGLEEVLVDCSGEDGAEKTPDSAFENKKSALLQIVEESRVPKTIVFCNKIETCRKVENSLKRVDRKGTRLQVFPFHAAVAQEARLANMKEFTTSQSRNGSMFLVCTDRASRGIDFAGVDHVILFDFPRDPSEYVRRVGRTARGAGGRGKAFVFAVGKQVSLARKTMERNQKGHPLHEVPAAYELLS</sequence>
<gene>
    <name evidence="10" type="ORF">SAY87_030629</name>
</gene>
<dbReference type="CDD" id="cd18787">
    <property type="entry name" value="SF2_C_DEAD"/>
    <property type="match status" value="1"/>
</dbReference>
<dbReference type="InterPro" id="IPR011545">
    <property type="entry name" value="DEAD/DEAH_box_helicase_dom"/>
</dbReference>
<evidence type="ECO:0000313" key="11">
    <source>
        <dbReference type="Proteomes" id="UP001345219"/>
    </source>
</evidence>
<keyword evidence="3" id="KW-0347">Helicase</keyword>